<sequence length="261" mass="28641">MLLFSRETKKYERVAVICAVVLLAWTVTPGNAENLFEKGLKIFSGSGQQNGEKSASTAGALTANEISEAFKQALTKGARKVVAQLGQEGGFNADPDVHIPLPEQFSVVQTTLEKAGMSYLADDLELKLNRAAEKAAPEAKALFLDAIADMTFEDVKQIYNGPKDSATRYFRGKMADPLAEKMRPVIQDKLSEAGAVQAYDKLMTKYQSMPFVPDVKANLTDYVTEKGMDGIFYYMADEEAAIREDPARQTTDLLKRVFGSS</sequence>
<dbReference type="InterPro" id="IPR025245">
    <property type="entry name" value="DUF4197"/>
</dbReference>
<name>A0A7W0C639_9BACT</name>
<keyword evidence="2" id="KW-1185">Reference proteome</keyword>
<evidence type="ECO:0000313" key="1">
    <source>
        <dbReference type="EMBL" id="MBA2879900.1"/>
    </source>
</evidence>
<evidence type="ECO:0008006" key="3">
    <source>
        <dbReference type="Google" id="ProtNLM"/>
    </source>
</evidence>
<dbReference type="Proteomes" id="UP000525298">
    <property type="component" value="Unassembled WGS sequence"/>
</dbReference>
<comment type="caution">
    <text evidence="1">The sequence shown here is derived from an EMBL/GenBank/DDBJ whole genome shotgun (WGS) entry which is preliminary data.</text>
</comment>
<dbReference type="Pfam" id="PF13852">
    <property type="entry name" value="DUF4197"/>
    <property type="match status" value="1"/>
</dbReference>
<proteinExistence type="predicted"/>
<reference evidence="1 2" key="1">
    <citation type="submission" date="2020-07" db="EMBL/GenBank/DDBJ databases">
        <title>Genomic Encyclopedia of Type Strains, Phase IV (KMG-IV): sequencing the most valuable type-strain genomes for metagenomic binning, comparative biology and taxonomic classification.</title>
        <authorList>
            <person name="Goeker M."/>
        </authorList>
    </citation>
    <scope>NUCLEOTIDE SEQUENCE [LARGE SCALE GENOMIC DNA]</scope>
    <source>
        <strain evidence="1 2">DSM 17721</strain>
    </source>
</reference>
<accession>A0A7W0C639</accession>
<organism evidence="1 2">
    <name type="scientific">Desulfosalsimonas propionicica</name>
    <dbReference type="NCBI Taxonomy" id="332175"/>
    <lineage>
        <taxon>Bacteria</taxon>
        <taxon>Pseudomonadati</taxon>
        <taxon>Thermodesulfobacteriota</taxon>
        <taxon>Desulfobacteria</taxon>
        <taxon>Desulfobacterales</taxon>
        <taxon>Desulfosalsimonadaceae</taxon>
        <taxon>Desulfosalsimonas</taxon>
    </lineage>
</organism>
<evidence type="ECO:0000313" key="2">
    <source>
        <dbReference type="Proteomes" id="UP000525298"/>
    </source>
</evidence>
<dbReference type="AlphaFoldDB" id="A0A7W0C639"/>
<dbReference type="EMBL" id="JACDUS010000001">
    <property type="protein sequence ID" value="MBA2879900.1"/>
    <property type="molecule type" value="Genomic_DNA"/>
</dbReference>
<gene>
    <name evidence="1" type="ORF">HNR65_000207</name>
</gene>
<protein>
    <recommendedName>
        <fullName evidence="3">DUF4197 domain-containing protein</fullName>
    </recommendedName>
</protein>